<name>A0A7U2NGN1_FLAPS</name>
<proteinExistence type="predicted"/>
<keyword evidence="1" id="KW-1133">Transmembrane helix</keyword>
<evidence type="ECO:0000313" key="2">
    <source>
        <dbReference type="EMBL" id="QRE04811.1"/>
    </source>
</evidence>
<reference evidence="2 3" key="1">
    <citation type="submission" date="2020-07" db="EMBL/GenBank/DDBJ databases">
        <title>Genomic characterization of Flavobacterium psychrophilum strains.</title>
        <authorList>
            <person name="Castillo D."/>
            <person name="Jorgensen J."/>
            <person name="Middelboe M."/>
        </authorList>
    </citation>
    <scope>NUCLEOTIDE SEQUENCE [LARGE SCALE GENOMIC DNA]</scope>
    <source>
        <strain evidence="2 3">FPS-R7</strain>
    </source>
</reference>
<evidence type="ECO:0000313" key="3">
    <source>
        <dbReference type="Proteomes" id="UP000596329"/>
    </source>
</evidence>
<feature type="transmembrane region" description="Helical" evidence="1">
    <location>
        <begin position="82"/>
        <end position="102"/>
    </location>
</feature>
<keyword evidence="1" id="KW-0472">Membrane</keyword>
<sequence>MKYLNFFTENKSSKWIIVSIVLFLIFILFTPITTYNSLGIYLAFIESFICAFLIFMTTYGMTSFNDILYIKEMEEEKHKKMYVILVPFLSFIFGTFLLMHFLDMRIDNQIESNGVYVKAEIVDGQTTTSGTIRRKTTSNELTINFTTKKGESKTYKTEVSKEIFESVSKNLEVDIKYLPESPEVFKLMVGDENIKKFMKVSNREIIFNDIEKIINLKQTEILPYLNSISIGWLITEDEKGYIYQNSLKKEMIALSRNGHLLVKLKGSSMPEEFIGKEKILNKVVVTEKNTNGYFTMTKQTFELKNLKVIDIVGIGSNGLESNMIIEKK</sequence>
<organism evidence="2 3">
    <name type="scientific">Flavobacterium psychrophilum</name>
    <dbReference type="NCBI Taxonomy" id="96345"/>
    <lineage>
        <taxon>Bacteria</taxon>
        <taxon>Pseudomonadati</taxon>
        <taxon>Bacteroidota</taxon>
        <taxon>Flavobacteriia</taxon>
        <taxon>Flavobacteriales</taxon>
        <taxon>Flavobacteriaceae</taxon>
        <taxon>Flavobacterium</taxon>
    </lineage>
</organism>
<feature type="transmembrane region" description="Helical" evidence="1">
    <location>
        <begin position="38"/>
        <end position="61"/>
    </location>
</feature>
<dbReference type="AlphaFoldDB" id="A0A7U2NGN1"/>
<dbReference type="Proteomes" id="UP000596329">
    <property type="component" value="Chromosome"/>
</dbReference>
<accession>A0A7U2NGN1</accession>
<evidence type="ECO:0000256" key="1">
    <source>
        <dbReference type="SAM" id="Phobius"/>
    </source>
</evidence>
<gene>
    <name evidence="2" type="ORF">H0H26_04260</name>
</gene>
<keyword evidence="1" id="KW-0812">Transmembrane</keyword>
<protein>
    <submittedName>
        <fullName evidence="2">Uncharacterized protein</fullName>
    </submittedName>
</protein>
<dbReference type="EMBL" id="CP059075">
    <property type="protein sequence ID" value="QRE04811.1"/>
    <property type="molecule type" value="Genomic_DNA"/>
</dbReference>
<feature type="transmembrane region" description="Helical" evidence="1">
    <location>
        <begin position="12"/>
        <end position="32"/>
    </location>
</feature>